<evidence type="ECO:0000313" key="9">
    <source>
        <dbReference type="Proteomes" id="UP000050996"/>
    </source>
</evidence>
<dbReference type="GO" id="GO:0030288">
    <property type="term" value="C:outer membrane-bounded periplasmic space"/>
    <property type="evidence" value="ECO:0007669"/>
    <property type="project" value="TreeGrafter"/>
</dbReference>
<keyword evidence="9" id="KW-1185">Reference proteome</keyword>
<dbReference type="PANTHER" id="PTHR30532">
    <property type="entry name" value="IRON III DICITRATE-BINDING PERIPLASMIC PROTEIN"/>
    <property type="match status" value="1"/>
</dbReference>
<comment type="similarity">
    <text evidence="2">Belongs to the bacterial solute-binding protein 8 family.</text>
</comment>
<dbReference type="PATRIC" id="fig|1637975.4.peg.1294"/>
<dbReference type="PROSITE" id="PS50983">
    <property type="entry name" value="FE_B12_PBP"/>
    <property type="match status" value="1"/>
</dbReference>
<keyword evidence="3" id="KW-0813">Transport</keyword>
<reference evidence="8 9" key="1">
    <citation type="submission" date="2015-09" db="EMBL/GenBank/DDBJ databases">
        <title>Genome sequencing project for genomic taxonomy and phylogenomics of Bacillus-like bacteria.</title>
        <authorList>
            <person name="Liu B."/>
            <person name="Wang J."/>
            <person name="Zhu Y."/>
            <person name="Liu G."/>
            <person name="Chen Q."/>
            <person name="Chen Z."/>
            <person name="Lan J."/>
            <person name="Che J."/>
            <person name="Ge C."/>
            <person name="Shi H."/>
            <person name="Pan Z."/>
            <person name="Liu X."/>
        </authorList>
    </citation>
    <scope>NUCLEOTIDE SEQUENCE [LARGE SCALE GENOMIC DNA]</scope>
    <source>
        <strain evidence="8 9">FJAT-18043</strain>
    </source>
</reference>
<accession>A0A0Q3VJS0</accession>
<gene>
    <name evidence="8" type="ORF">AN957_07775</name>
</gene>
<feature type="compositionally biased region" description="Basic and acidic residues" evidence="5">
    <location>
        <begin position="29"/>
        <end position="44"/>
    </location>
</feature>
<evidence type="ECO:0000256" key="1">
    <source>
        <dbReference type="ARBA" id="ARBA00004193"/>
    </source>
</evidence>
<dbReference type="PROSITE" id="PS51257">
    <property type="entry name" value="PROKAR_LIPOPROTEIN"/>
    <property type="match status" value="1"/>
</dbReference>
<dbReference type="SUPFAM" id="SSF53807">
    <property type="entry name" value="Helical backbone' metal receptor"/>
    <property type="match status" value="1"/>
</dbReference>
<dbReference type="GO" id="GO:1901678">
    <property type="term" value="P:iron coordination entity transport"/>
    <property type="evidence" value="ECO:0007669"/>
    <property type="project" value="UniProtKB-ARBA"/>
</dbReference>
<dbReference type="InterPro" id="IPR002491">
    <property type="entry name" value="ABC_transptr_periplasmic_BD"/>
</dbReference>
<feature type="chain" id="PRO_5039464289" evidence="6">
    <location>
        <begin position="17"/>
        <end position="325"/>
    </location>
</feature>
<evidence type="ECO:0000256" key="5">
    <source>
        <dbReference type="SAM" id="MobiDB-lite"/>
    </source>
</evidence>
<comment type="caution">
    <text evidence="8">The sequence shown here is derived from an EMBL/GenBank/DDBJ whole genome shotgun (WGS) entry which is preliminary data.</text>
</comment>
<dbReference type="GO" id="GO:0005886">
    <property type="term" value="C:plasma membrane"/>
    <property type="evidence" value="ECO:0007669"/>
    <property type="project" value="UniProtKB-SubCell"/>
</dbReference>
<dbReference type="STRING" id="1637975.AN957_07775"/>
<protein>
    <submittedName>
        <fullName evidence="8">Iron-uptake system-binding protein</fullName>
    </submittedName>
</protein>
<keyword evidence="4 6" id="KW-0732">Signal</keyword>
<evidence type="ECO:0000256" key="6">
    <source>
        <dbReference type="SAM" id="SignalP"/>
    </source>
</evidence>
<dbReference type="Proteomes" id="UP000050996">
    <property type="component" value="Unassembled WGS sequence"/>
</dbReference>
<name>A0A0Q3VJS0_9BACI</name>
<evidence type="ECO:0000256" key="4">
    <source>
        <dbReference type="ARBA" id="ARBA00022729"/>
    </source>
</evidence>
<organism evidence="8 9">
    <name type="scientific">Cytobacillus solani</name>
    <dbReference type="NCBI Taxonomy" id="1637975"/>
    <lineage>
        <taxon>Bacteria</taxon>
        <taxon>Bacillati</taxon>
        <taxon>Bacillota</taxon>
        <taxon>Bacilli</taxon>
        <taxon>Bacillales</taxon>
        <taxon>Bacillaceae</taxon>
        <taxon>Cytobacillus</taxon>
    </lineage>
</organism>
<feature type="signal peptide" evidence="6">
    <location>
        <begin position="1"/>
        <end position="16"/>
    </location>
</feature>
<proteinExistence type="inferred from homology"/>
<comment type="subcellular location">
    <subcellularLocation>
        <location evidence="1">Cell membrane</location>
        <topology evidence="1">Lipid-anchor</topology>
    </subcellularLocation>
</comment>
<dbReference type="RefSeq" id="WP_053477475.1">
    <property type="nucleotide sequence ID" value="NZ_CP085712.1"/>
</dbReference>
<dbReference type="PANTHER" id="PTHR30532:SF10">
    <property type="entry name" value="IRON-UPTAKE SYSTEM-BINDING PROTEIN"/>
    <property type="match status" value="1"/>
</dbReference>
<dbReference type="AlphaFoldDB" id="A0A0Q3VJS0"/>
<dbReference type="InterPro" id="IPR051313">
    <property type="entry name" value="Bact_iron-sidero_bind"/>
</dbReference>
<dbReference type="Pfam" id="PF01497">
    <property type="entry name" value="Peripla_BP_2"/>
    <property type="match status" value="1"/>
</dbReference>
<evidence type="ECO:0000256" key="2">
    <source>
        <dbReference type="ARBA" id="ARBA00008814"/>
    </source>
</evidence>
<evidence type="ECO:0000259" key="7">
    <source>
        <dbReference type="PROSITE" id="PS50983"/>
    </source>
</evidence>
<evidence type="ECO:0000313" key="8">
    <source>
        <dbReference type="EMBL" id="KQL21842.1"/>
    </source>
</evidence>
<evidence type="ECO:0000256" key="3">
    <source>
        <dbReference type="ARBA" id="ARBA00022448"/>
    </source>
</evidence>
<sequence length="325" mass="35135">MKKNLLLIGMTAAFLAACGNSEDASTSNEPKEEKKTEEVAKEEAAPTEQTITYLGESYTLPGEVNNIIAASLEAMEDAAILGVKPLGAVTTAGELPAYLAADLEGAVSIGEKTEPNYETILSLKPDVILGSSKYKEEVVEQLNKIGTMIPVSHISTNWEDNLRLMGTLSGKTSEADKIIADYKTDAEEAKSSISANLQDKEVFVIRVRQGSMFVYPAEVYLNPVIYNDLGLKVPELIAKTAAQEEISLETLADVNPDIVFLQFEKSENSDNPAALDDLLKNPIFQSIDAAKNNQIFVNAVDPMAQGGTAWSKVNFLRAAVENLSK</sequence>
<feature type="region of interest" description="Disordered" evidence="5">
    <location>
        <begin position="20"/>
        <end position="45"/>
    </location>
</feature>
<dbReference type="EMBL" id="LJIX01000006">
    <property type="protein sequence ID" value="KQL21842.1"/>
    <property type="molecule type" value="Genomic_DNA"/>
</dbReference>
<dbReference type="Gene3D" id="3.40.50.1980">
    <property type="entry name" value="Nitrogenase molybdenum iron protein domain"/>
    <property type="match status" value="2"/>
</dbReference>
<feature type="domain" description="Fe/B12 periplasmic-binding" evidence="7">
    <location>
        <begin position="66"/>
        <end position="325"/>
    </location>
</feature>